<dbReference type="AlphaFoldDB" id="A0A7J7XIC3"/>
<protein>
    <submittedName>
        <fullName evidence="2">Uncharacterized protein</fullName>
    </submittedName>
</protein>
<name>A0A7J7XIC3_MYOMY</name>
<comment type="caution">
    <text evidence="2">The sequence shown here is derived from an EMBL/GenBank/DDBJ whole genome shotgun (WGS) entry which is preliminary data.</text>
</comment>
<feature type="region of interest" description="Disordered" evidence="1">
    <location>
        <begin position="1"/>
        <end position="26"/>
    </location>
</feature>
<feature type="region of interest" description="Disordered" evidence="1">
    <location>
        <begin position="86"/>
        <end position="163"/>
    </location>
</feature>
<feature type="compositionally biased region" description="Polar residues" evidence="1">
    <location>
        <begin position="17"/>
        <end position="26"/>
    </location>
</feature>
<gene>
    <name evidence="2" type="ORF">mMyoMyo1_011818</name>
</gene>
<evidence type="ECO:0000313" key="2">
    <source>
        <dbReference type="EMBL" id="KAF6349278.1"/>
    </source>
</evidence>
<dbReference type="Proteomes" id="UP000527355">
    <property type="component" value="Unassembled WGS sequence"/>
</dbReference>
<proteinExistence type="predicted"/>
<keyword evidence="3" id="KW-1185">Reference proteome</keyword>
<organism evidence="2 3">
    <name type="scientific">Myotis myotis</name>
    <name type="common">Greater mouse-eared bat</name>
    <name type="synonym">Vespertilio myotis</name>
    <dbReference type="NCBI Taxonomy" id="51298"/>
    <lineage>
        <taxon>Eukaryota</taxon>
        <taxon>Metazoa</taxon>
        <taxon>Chordata</taxon>
        <taxon>Craniata</taxon>
        <taxon>Vertebrata</taxon>
        <taxon>Euteleostomi</taxon>
        <taxon>Mammalia</taxon>
        <taxon>Eutheria</taxon>
        <taxon>Laurasiatheria</taxon>
        <taxon>Chiroptera</taxon>
        <taxon>Yangochiroptera</taxon>
        <taxon>Vespertilionidae</taxon>
        <taxon>Myotis</taxon>
    </lineage>
</organism>
<evidence type="ECO:0000256" key="1">
    <source>
        <dbReference type="SAM" id="MobiDB-lite"/>
    </source>
</evidence>
<accession>A0A7J7XIC3</accession>
<sequence length="179" mass="18876">MTGPCSHRAGHLPLNEVPSQTSSTPSTLITYPSNHTTGTDLTCGPPWSLVPILDLVQAPTFRADVSGCSCGPAGVKSIRIPTQQMARLSHKPPSVHPHSPHSPSLSGQACPPEVTLQNPSRPGEAPLNISALRSPSAHAGLQGAPVTNAGPAQVARGCPRGQRRRWQEGPFPVLIFFHF</sequence>
<reference evidence="2 3" key="1">
    <citation type="journal article" date="2020" name="Nature">
        <title>Six reference-quality genomes reveal evolution of bat adaptations.</title>
        <authorList>
            <person name="Jebb D."/>
            <person name="Huang Z."/>
            <person name="Pippel M."/>
            <person name="Hughes G.M."/>
            <person name="Lavrichenko K."/>
            <person name="Devanna P."/>
            <person name="Winkler S."/>
            <person name="Jermiin L.S."/>
            <person name="Skirmuntt E.C."/>
            <person name="Katzourakis A."/>
            <person name="Burkitt-Gray L."/>
            <person name="Ray D.A."/>
            <person name="Sullivan K.A.M."/>
            <person name="Roscito J.G."/>
            <person name="Kirilenko B.M."/>
            <person name="Davalos L.M."/>
            <person name="Corthals A.P."/>
            <person name="Power M.L."/>
            <person name="Jones G."/>
            <person name="Ransome R.D."/>
            <person name="Dechmann D.K.N."/>
            <person name="Locatelli A.G."/>
            <person name="Puechmaille S.J."/>
            <person name="Fedrigo O."/>
            <person name="Jarvis E.D."/>
            <person name="Hiller M."/>
            <person name="Vernes S.C."/>
            <person name="Myers E.W."/>
            <person name="Teeling E.C."/>
        </authorList>
    </citation>
    <scope>NUCLEOTIDE SEQUENCE [LARGE SCALE GENOMIC DNA]</scope>
    <source>
        <strain evidence="2">MMyoMyo1</strain>
        <tissue evidence="2">Flight muscle</tissue>
    </source>
</reference>
<dbReference type="EMBL" id="JABWUV010000006">
    <property type="protein sequence ID" value="KAF6349278.1"/>
    <property type="molecule type" value="Genomic_DNA"/>
</dbReference>
<evidence type="ECO:0000313" key="3">
    <source>
        <dbReference type="Proteomes" id="UP000527355"/>
    </source>
</evidence>